<dbReference type="Gene3D" id="3.40.50.170">
    <property type="entry name" value="Formyl transferase, N-terminal domain"/>
    <property type="match status" value="1"/>
</dbReference>
<dbReference type="InterPro" id="IPR041711">
    <property type="entry name" value="Met-tRNA-FMT_N"/>
</dbReference>
<evidence type="ECO:0000256" key="6">
    <source>
        <dbReference type="ARBA" id="ARBA00022917"/>
    </source>
</evidence>
<evidence type="ECO:0000256" key="2">
    <source>
        <dbReference type="ARBA" id="ARBA00010699"/>
    </source>
</evidence>
<dbReference type="EC" id="2.1.2.9" evidence="3 8"/>
<dbReference type="CDD" id="cd08646">
    <property type="entry name" value="FMT_core_Met-tRNA-FMT_N"/>
    <property type="match status" value="1"/>
</dbReference>
<evidence type="ECO:0000313" key="11">
    <source>
        <dbReference type="EMBL" id="RVU31717.1"/>
    </source>
</evidence>
<evidence type="ECO:0000256" key="4">
    <source>
        <dbReference type="ARBA" id="ARBA00016014"/>
    </source>
</evidence>
<comment type="catalytic activity">
    <reaction evidence="7 8">
        <text>L-methionyl-tRNA(fMet) + (6R)-10-formyltetrahydrofolate = N-formyl-L-methionyl-tRNA(fMet) + (6S)-5,6,7,8-tetrahydrofolate + H(+)</text>
        <dbReference type="Rhea" id="RHEA:24380"/>
        <dbReference type="Rhea" id="RHEA-COMP:9952"/>
        <dbReference type="Rhea" id="RHEA-COMP:9953"/>
        <dbReference type="ChEBI" id="CHEBI:15378"/>
        <dbReference type="ChEBI" id="CHEBI:57453"/>
        <dbReference type="ChEBI" id="CHEBI:78530"/>
        <dbReference type="ChEBI" id="CHEBI:78844"/>
        <dbReference type="ChEBI" id="CHEBI:195366"/>
        <dbReference type="EC" id="2.1.2.9"/>
    </reaction>
</comment>
<comment type="function">
    <text evidence="1 8">Attaches a formyl group to the free amino group of methionyl-tRNA(fMet). The formyl group appears to play a dual role in the initiator identity of N-formylmethionyl-tRNA by promoting its recognition by IF2 and preventing the misappropriation of this tRNA by the elongation apparatus.</text>
</comment>
<dbReference type="CDD" id="cd08704">
    <property type="entry name" value="Met_tRNA_FMT_C"/>
    <property type="match status" value="1"/>
</dbReference>
<reference evidence="11 12" key="1">
    <citation type="submission" date="2019-01" db="EMBL/GenBank/DDBJ databases">
        <authorList>
            <person name="Chen W.-M."/>
        </authorList>
    </citation>
    <scope>NUCLEOTIDE SEQUENCE [LARGE SCALE GENOMIC DNA]</scope>
    <source>
        <strain evidence="11 12">HPM-16</strain>
    </source>
</reference>
<dbReference type="InterPro" id="IPR002376">
    <property type="entry name" value="Formyl_transf_N"/>
</dbReference>
<evidence type="ECO:0000313" key="12">
    <source>
        <dbReference type="Proteomes" id="UP000282818"/>
    </source>
</evidence>
<sequence>MSNQPLNIIFAGTPDFAAATLAALVNTEHNIIAAYTQPDRPAGRGKKLKASPVKELAQQHDIPVYQPKSLRSSEAQAELAALNADLMIVVAYGLILPKEVLEAPRFGCMNVHASILPRWRGAAPIHRSLLAGDTETGVTIMQMDEGLDTGDMLHTVTTPISTTETSGQLHDRLAAIGAQAMLTTLAQLCNGKLAPEKQDDSLATYAHKLEKQEGNIDWSQPAEQVDRQIRGLSPWPIAFTQLGDATLRIHGSTPSTHSSEAPAGTITELEKDAIVVACGDGRCIGLTRLQLPGGKVLAARDLLNSRRDDFAVGTVLGA</sequence>
<comment type="caution">
    <text evidence="11">The sequence shown here is derived from an EMBL/GenBank/DDBJ whole genome shotgun (WGS) entry which is preliminary data.</text>
</comment>
<dbReference type="InterPro" id="IPR036477">
    <property type="entry name" value="Formyl_transf_N_sf"/>
</dbReference>
<dbReference type="PANTHER" id="PTHR11138:SF5">
    <property type="entry name" value="METHIONYL-TRNA FORMYLTRANSFERASE, MITOCHONDRIAL"/>
    <property type="match status" value="1"/>
</dbReference>
<comment type="similarity">
    <text evidence="2 8">Belongs to the Fmt family.</text>
</comment>
<dbReference type="AlphaFoldDB" id="A0A437QB27"/>
<dbReference type="HAMAP" id="MF_00182">
    <property type="entry name" value="Formyl_trans"/>
    <property type="match status" value="1"/>
</dbReference>
<dbReference type="Pfam" id="PF00551">
    <property type="entry name" value="Formyl_trans_N"/>
    <property type="match status" value="1"/>
</dbReference>
<dbReference type="InterPro" id="IPR044135">
    <property type="entry name" value="Met-tRNA-FMT_C"/>
</dbReference>
<dbReference type="EMBL" id="SACQ01000002">
    <property type="protein sequence ID" value="RVU31717.1"/>
    <property type="molecule type" value="Genomic_DNA"/>
</dbReference>
<dbReference type="Proteomes" id="UP000282818">
    <property type="component" value="Unassembled WGS sequence"/>
</dbReference>
<dbReference type="InterPro" id="IPR001555">
    <property type="entry name" value="GART_AS"/>
</dbReference>
<name>A0A437QB27_9GAMM</name>
<evidence type="ECO:0000259" key="10">
    <source>
        <dbReference type="Pfam" id="PF02911"/>
    </source>
</evidence>
<dbReference type="FunFam" id="3.40.50.170:FF:000003">
    <property type="entry name" value="Methionyl-tRNA formyltransferase"/>
    <property type="match status" value="1"/>
</dbReference>
<dbReference type="SUPFAM" id="SSF50486">
    <property type="entry name" value="FMT C-terminal domain-like"/>
    <property type="match status" value="1"/>
</dbReference>
<dbReference type="RefSeq" id="WP_127693576.1">
    <property type="nucleotide sequence ID" value="NZ_SACQ01000002.1"/>
</dbReference>
<dbReference type="GO" id="GO:0005829">
    <property type="term" value="C:cytosol"/>
    <property type="evidence" value="ECO:0007669"/>
    <property type="project" value="TreeGrafter"/>
</dbReference>
<evidence type="ECO:0000256" key="5">
    <source>
        <dbReference type="ARBA" id="ARBA00022679"/>
    </source>
</evidence>
<dbReference type="PANTHER" id="PTHR11138">
    <property type="entry name" value="METHIONYL-TRNA FORMYLTRANSFERASE"/>
    <property type="match status" value="1"/>
</dbReference>
<dbReference type="PROSITE" id="PS00373">
    <property type="entry name" value="GART"/>
    <property type="match status" value="1"/>
</dbReference>
<evidence type="ECO:0000256" key="1">
    <source>
        <dbReference type="ARBA" id="ARBA00002606"/>
    </source>
</evidence>
<organism evidence="11 12">
    <name type="scientific">Neptunomonas marina</name>
    <dbReference type="NCBI Taxonomy" id="1815562"/>
    <lineage>
        <taxon>Bacteria</taxon>
        <taxon>Pseudomonadati</taxon>
        <taxon>Pseudomonadota</taxon>
        <taxon>Gammaproteobacteria</taxon>
        <taxon>Oceanospirillales</taxon>
        <taxon>Oceanospirillaceae</taxon>
        <taxon>Neptunomonas</taxon>
    </lineage>
</organism>
<feature type="domain" description="Formyl transferase N-terminal" evidence="9">
    <location>
        <begin position="8"/>
        <end position="184"/>
    </location>
</feature>
<dbReference type="Gene3D" id="3.10.25.10">
    <property type="entry name" value="Formyl transferase, C-terminal domain"/>
    <property type="match status" value="1"/>
</dbReference>
<dbReference type="InterPro" id="IPR005793">
    <property type="entry name" value="Formyl_trans_C"/>
</dbReference>
<dbReference type="SUPFAM" id="SSF53328">
    <property type="entry name" value="Formyltransferase"/>
    <property type="match status" value="1"/>
</dbReference>
<evidence type="ECO:0000256" key="8">
    <source>
        <dbReference type="HAMAP-Rule" id="MF_00182"/>
    </source>
</evidence>
<accession>A0A437QB27</accession>
<dbReference type="InterPro" id="IPR005794">
    <property type="entry name" value="Fmt"/>
</dbReference>
<dbReference type="GO" id="GO:0004479">
    <property type="term" value="F:methionyl-tRNA formyltransferase activity"/>
    <property type="evidence" value="ECO:0007669"/>
    <property type="project" value="UniProtKB-UniRule"/>
</dbReference>
<dbReference type="NCBIfam" id="TIGR00460">
    <property type="entry name" value="fmt"/>
    <property type="match status" value="1"/>
</dbReference>
<dbReference type="Pfam" id="PF02911">
    <property type="entry name" value="Formyl_trans_C"/>
    <property type="match status" value="1"/>
</dbReference>
<feature type="domain" description="Formyl transferase C-terminal" evidence="10">
    <location>
        <begin position="208"/>
        <end position="306"/>
    </location>
</feature>
<keyword evidence="6 8" id="KW-0648">Protein biosynthesis</keyword>
<keyword evidence="12" id="KW-1185">Reference proteome</keyword>
<evidence type="ECO:0000256" key="7">
    <source>
        <dbReference type="ARBA" id="ARBA00048558"/>
    </source>
</evidence>
<dbReference type="FunFam" id="3.40.50.12230:FF:000001">
    <property type="entry name" value="Methionyl-tRNA formyltransferase"/>
    <property type="match status" value="1"/>
</dbReference>
<dbReference type="InterPro" id="IPR011034">
    <property type="entry name" value="Formyl_transferase-like_C_sf"/>
</dbReference>
<dbReference type="InterPro" id="IPR037022">
    <property type="entry name" value="Formyl_trans_C_sf"/>
</dbReference>
<evidence type="ECO:0000259" key="9">
    <source>
        <dbReference type="Pfam" id="PF00551"/>
    </source>
</evidence>
<keyword evidence="5 8" id="KW-0808">Transferase</keyword>
<feature type="binding site" evidence="8">
    <location>
        <begin position="114"/>
        <end position="117"/>
    </location>
    <ligand>
        <name>(6S)-5,6,7,8-tetrahydrofolate</name>
        <dbReference type="ChEBI" id="CHEBI:57453"/>
    </ligand>
</feature>
<evidence type="ECO:0000256" key="3">
    <source>
        <dbReference type="ARBA" id="ARBA00012261"/>
    </source>
</evidence>
<gene>
    <name evidence="8" type="primary">fmt</name>
    <name evidence="11" type="ORF">EOE65_06990</name>
</gene>
<protein>
    <recommendedName>
        <fullName evidence="4 8">Methionyl-tRNA formyltransferase</fullName>
        <ecNumber evidence="3 8">2.1.2.9</ecNumber>
    </recommendedName>
</protein>
<proteinExistence type="inferred from homology"/>